<sequence>MCNPFITFVVVRLQILCVKPELIESLLSITFKAPAGRKVQIRVKSMTGVNCLNGCWAQAIEPKILAKLPTNPRICCNEQLDELLTSAINPTPIVTYNRYLSSTFTFAYKFI</sequence>
<evidence type="ECO:0000313" key="3">
    <source>
        <dbReference type="WBParaSite" id="HPBE_0000678401-mRNA-1"/>
    </source>
</evidence>
<name>A0A183FIP2_HELPZ</name>
<protein>
    <submittedName>
        <fullName evidence="1 3">Uncharacterized protein</fullName>
    </submittedName>
</protein>
<dbReference type="Proteomes" id="UP000050761">
    <property type="component" value="Unassembled WGS sequence"/>
</dbReference>
<organism evidence="2 3">
    <name type="scientific">Heligmosomoides polygyrus</name>
    <name type="common">Parasitic roundworm</name>
    <dbReference type="NCBI Taxonomy" id="6339"/>
    <lineage>
        <taxon>Eukaryota</taxon>
        <taxon>Metazoa</taxon>
        <taxon>Ecdysozoa</taxon>
        <taxon>Nematoda</taxon>
        <taxon>Chromadorea</taxon>
        <taxon>Rhabditida</taxon>
        <taxon>Rhabditina</taxon>
        <taxon>Rhabditomorpha</taxon>
        <taxon>Strongyloidea</taxon>
        <taxon>Heligmosomidae</taxon>
        <taxon>Heligmosomoides</taxon>
    </lineage>
</organism>
<gene>
    <name evidence="1" type="ORF">HPBE_LOCUS6785</name>
</gene>
<evidence type="ECO:0000313" key="2">
    <source>
        <dbReference type="Proteomes" id="UP000050761"/>
    </source>
</evidence>
<dbReference type="EMBL" id="UZAH01025741">
    <property type="protein sequence ID" value="VDO69666.1"/>
    <property type="molecule type" value="Genomic_DNA"/>
</dbReference>
<evidence type="ECO:0000313" key="1">
    <source>
        <dbReference type="EMBL" id="VDO69666.1"/>
    </source>
</evidence>
<dbReference type="OrthoDB" id="5862456at2759"/>
<reference evidence="3" key="2">
    <citation type="submission" date="2019-09" db="UniProtKB">
        <authorList>
            <consortium name="WormBaseParasite"/>
        </authorList>
    </citation>
    <scope>IDENTIFICATION</scope>
</reference>
<dbReference type="AlphaFoldDB" id="A0A183FIP2"/>
<dbReference type="WBParaSite" id="HPBE_0000678401-mRNA-1">
    <property type="protein sequence ID" value="HPBE_0000678401-mRNA-1"/>
    <property type="gene ID" value="HPBE_0000678401"/>
</dbReference>
<proteinExistence type="predicted"/>
<accession>A0A183FIP2</accession>
<reference evidence="1 2" key="1">
    <citation type="submission" date="2018-11" db="EMBL/GenBank/DDBJ databases">
        <authorList>
            <consortium name="Pathogen Informatics"/>
        </authorList>
    </citation>
    <scope>NUCLEOTIDE SEQUENCE [LARGE SCALE GENOMIC DNA]</scope>
</reference>
<accession>A0A3P7X8F6</accession>
<keyword evidence="2" id="KW-1185">Reference proteome</keyword>